<keyword evidence="2" id="KW-0472">Membrane</keyword>
<keyword evidence="2" id="KW-1133">Transmembrane helix</keyword>
<evidence type="ECO:0000256" key="1">
    <source>
        <dbReference type="SAM" id="MobiDB-lite"/>
    </source>
</evidence>
<dbReference type="InterPro" id="IPR010718">
    <property type="entry name" value="DUF1294"/>
</dbReference>
<feature type="region of interest" description="Disordered" evidence="1">
    <location>
        <begin position="1"/>
        <end position="35"/>
    </location>
</feature>
<reference evidence="3 4" key="1">
    <citation type="submission" date="2019-12" db="EMBL/GenBank/DDBJ databases">
        <title>Shewanella insulae sp. nov., isolated from a tidal flat.</title>
        <authorList>
            <person name="Yoon J.-H."/>
        </authorList>
    </citation>
    <scope>NUCLEOTIDE SEQUENCE [LARGE SCALE GENOMIC DNA]</scope>
    <source>
        <strain evidence="3 4">JBTF-M18</strain>
    </source>
</reference>
<organism evidence="3 4">
    <name type="scientific">Shewanella insulae</name>
    <dbReference type="NCBI Taxonomy" id="2681496"/>
    <lineage>
        <taxon>Bacteria</taxon>
        <taxon>Pseudomonadati</taxon>
        <taxon>Pseudomonadota</taxon>
        <taxon>Gammaproteobacteria</taxon>
        <taxon>Alteromonadales</taxon>
        <taxon>Shewanellaceae</taxon>
        <taxon>Shewanella</taxon>
    </lineage>
</organism>
<dbReference type="EMBL" id="WRPA01000003">
    <property type="protein sequence ID" value="MXR67951.1"/>
    <property type="molecule type" value="Genomic_DNA"/>
</dbReference>
<dbReference type="Pfam" id="PF06961">
    <property type="entry name" value="DUF1294"/>
    <property type="match status" value="1"/>
</dbReference>
<feature type="transmembrane region" description="Helical" evidence="2">
    <location>
        <begin position="43"/>
        <end position="60"/>
    </location>
</feature>
<feature type="transmembrane region" description="Helical" evidence="2">
    <location>
        <begin position="132"/>
        <end position="150"/>
    </location>
</feature>
<dbReference type="AlphaFoldDB" id="A0A6L7HY57"/>
<dbReference type="Proteomes" id="UP000474778">
    <property type="component" value="Unassembled WGS sequence"/>
</dbReference>
<proteinExistence type="predicted"/>
<evidence type="ECO:0000256" key="2">
    <source>
        <dbReference type="SAM" id="Phobius"/>
    </source>
</evidence>
<feature type="compositionally biased region" description="Basic and acidic residues" evidence="1">
    <location>
        <begin position="9"/>
        <end position="18"/>
    </location>
</feature>
<accession>A0A6L7HY57</accession>
<protein>
    <submittedName>
        <fullName evidence="3">DUF1294 domain-containing protein</fullName>
    </submittedName>
</protein>
<keyword evidence="4" id="KW-1185">Reference proteome</keyword>
<keyword evidence="2" id="KW-0812">Transmembrane</keyword>
<gene>
    <name evidence="3" type="ORF">GNT65_04595</name>
</gene>
<evidence type="ECO:0000313" key="3">
    <source>
        <dbReference type="EMBL" id="MXR67951.1"/>
    </source>
</evidence>
<feature type="transmembrane region" description="Helical" evidence="2">
    <location>
        <begin position="66"/>
        <end position="85"/>
    </location>
</feature>
<name>A0A6L7HY57_9GAMM</name>
<sequence>MRKNHPNTPKREPKLDKHGTRKGLHASNDGKQKNNRRALSTKLRITLIIALFIGLLLASQLQRLPIAFFVYYIVMSLITFICYAIDKRAAQQDSWRISESRLHWLSLLGGWPGAMLGQQHLRHKSSKRSFRVILWLTVFINVSLLGALMSPQGQALLTQLGVNSSRFAP</sequence>
<evidence type="ECO:0000313" key="4">
    <source>
        <dbReference type="Proteomes" id="UP000474778"/>
    </source>
</evidence>
<comment type="caution">
    <text evidence="3">The sequence shown here is derived from an EMBL/GenBank/DDBJ whole genome shotgun (WGS) entry which is preliminary data.</text>
</comment>